<dbReference type="EMBL" id="MN103077">
    <property type="protein sequence ID" value="QIV25659.1"/>
    <property type="molecule type" value="Genomic_DNA"/>
</dbReference>
<dbReference type="SUPFAM" id="SSF81336">
    <property type="entry name" value="F1F0 ATP synthase subunit A"/>
    <property type="match status" value="1"/>
</dbReference>
<dbReference type="EMBL" id="MN103073">
    <property type="protein sequence ID" value="QIV25607.1"/>
    <property type="molecule type" value="Genomic_DNA"/>
</dbReference>
<evidence type="ECO:0000313" key="43">
    <source>
        <dbReference type="EMBL" id="QIV25256.1"/>
    </source>
</evidence>
<comment type="subunit">
    <text evidence="14">Component of the ATP synthase complex composed at least of ATP5F1A/subunit alpha, ATP5F1B/subunit beta, ATP5MC1/subunit c (homooctomer), MT-ATP6/subunit a, MT-ATP8/subunit 8, ATP5ME/subunit e, ATP5MF/subunit f, ATP5MG/subunit g, ATP5MK/subunit k, ATP5MJ/subunit j, ATP5F1C/subunit gamma, ATP5F1D/subunit delta, ATP5F1E/subunit epsilon, ATP5PF/subunit F6, ATP5PB/subunit b, ATP5PD/subunit d, ATP5PO/subunit OSCP. ATP synthase complex consists of a soluble F(1) head domain (subunits alpha(3) and beta(3)) - the catalytic core - and a membrane F(0) domain - the membrane proton channel (subunits c, a, 8, e, f, g, k and j). These two domains are linked by a central stalk (subunits gamma, delta, and epsilon) rotating inside the F1 region and a stationary peripheral stalk (subunits F6, b, d, and OSCP). Interacts with DNAJC30; interaction is direct.</text>
</comment>
<evidence type="ECO:0000313" key="69">
    <source>
        <dbReference type="EMBL" id="QIV25646.1"/>
    </source>
</evidence>
<dbReference type="EMBL" id="MN103031">
    <property type="protein sequence ID" value="QIV25061.1"/>
    <property type="molecule type" value="Genomic_DNA"/>
</dbReference>
<evidence type="ECO:0000313" key="78">
    <source>
        <dbReference type="EMBL" id="QIV25919.1"/>
    </source>
</evidence>
<dbReference type="EMBL" id="KM892818">
    <property type="protein sequence ID" value="AIZ57816.1"/>
    <property type="molecule type" value="Genomic_DNA"/>
</dbReference>
<dbReference type="EMBL" id="MN103029">
    <property type="protein sequence ID" value="QIV25035.1"/>
    <property type="molecule type" value="Genomic_DNA"/>
</dbReference>
<dbReference type="EMBL" id="MN103076">
    <property type="protein sequence ID" value="QIV25646.1"/>
    <property type="molecule type" value="Genomic_DNA"/>
</dbReference>
<dbReference type="FunFam" id="1.20.120.220:FF:000004">
    <property type="entry name" value="ATP synthase subunit a"/>
    <property type="match status" value="1"/>
</dbReference>
<dbReference type="EMBL" id="MN103042">
    <property type="protein sequence ID" value="QIV25204.1"/>
    <property type="molecule type" value="Genomic_DNA"/>
</dbReference>
<evidence type="ECO:0000313" key="44">
    <source>
        <dbReference type="EMBL" id="QIV25269.1"/>
    </source>
</evidence>
<dbReference type="EMBL" id="MN103054">
    <property type="protein sequence ID" value="QIV25360.1"/>
    <property type="molecule type" value="Genomic_DNA"/>
</dbReference>
<evidence type="ECO:0000256" key="2">
    <source>
        <dbReference type="ARBA" id="ARBA00006810"/>
    </source>
</evidence>
<dbReference type="EMBL" id="MN103104">
    <property type="protein sequence ID" value="QIV26010.1"/>
    <property type="molecule type" value="Genomic_DNA"/>
</dbReference>
<evidence type="ECO:0000313" key="25">
    <source>
        <dbReference type="EMBL" id="QIV24983.1"/>
    </source>
</evidence>
<evidence type="ECO:0000256" key="8">
    <source>
        <dbReference type="ARBA" id="ARBA00022989"/>
    </source>
</evidence>
<evidence type="ECO:0000313" key="17">
    <source>
        <dbReference type="EMBL" id="AHB53091.1"/>
    </source>
</evidence>
<dbReference type="EMBL" id="MN103051">
    <property type="protein sequence ID" value="QIV25321.1"/>
    <property type="molecule type" value="Genomic_DNA"/>
</dbReference>
<evidence type="ECO:0000313" key="46">
    <source>
        <dbReference type="EMBL" id="QIV25295.1"/>
    </source>
</evidence>
<dbReference type="InterPro" id="IPR000568">
    <property type="entry name" value="ATP_synth_F0_asu"/>
</dbReference>
<dbReference type="EMBL" id="MN103018">
    <property type="protein sequence ID" value="QIV24892.1"/>
    <property type="molecule type" value="Genomic_DNA"/>
</dbReference>
<dbReference type="EMBL" id="MN103058">
    <property type="protein sequence ID" value="QIV25412.1"/>
    <property type="molecule type" value="Genomic_DNA"/>
</dbReference>
<keyword evidence="7" id="KW-0999">Mitochondrion inner membrane</keyword>
<dbReference type="EMBL" id="MN103020">
    <property type="protein sequence ID" value="QIV24918.1"/>
    <property type="molecule type" value="Genomic_DNA"/>
</dbReference>
<dbReference type="EMBL" id="KM892838">
    <property type="protein sequence ID" value="AIZ58075.1"/>
    <property type="molecule type" value="Genomic_DNA"/>
</dbReference>
<evidence type="ECO:0000256" key="13">
    <source>
        <dbReference type="ARBA" id="ARBA00024169"/>
    </source>
</evidence>
<dbReference type="EMBL" id="KF918859">
    <property type="protein sequence ID" value="AHB53091.1"/>
    <property type="molecule type" value="Genomic_DNA"/>
</dbReference>
<evidence type="ECO:0000256" key="7">
    <source>
        <dbReference type="ARBA" id="ARBA00022792"/>
    </source>
</evidence>
<evidence type="ECO:0000313" key="26">
    <source>
        <dbReference type="EMBL" id="QIV24996.1"/>
    </source>
</evidence>
<dbReference type="EMBL" id="MN103050">
    <property type="protein sequence ID" value="QIV25308.1"/>
    <property type="molecule type" value="Genomic_DNA"/>
</dbReference>
<dbReference type="EMBL" id="MN122864">
    <property type="protein sequence ID" value="QHN51496.1"/>
    <property type="molecule type" value="Genomic_DNA"/>
</dbReference>
<feature type="transmembrane region" description="Helical" evidence="16">
    <location>
        <begin position="164"/>
        <end position="181"/>
    </location>
</feature>
<dbReference type="EMBL" id="MN103026">
    <property type="protein sequence ID" value="QIV24996.1"/>
    <property type="molecule type" value="Genomic_DNA"/>
</dbReference>
<evidence type="ECO:0000313" key="72">
    <source>
        <dbReference type="EMBL" id="QIV25737.1"/>
    </source>
</evidence>
<evidence type="ECO:0000313" key="71">
    <source>
        <dbReference type="EMBL" id="QIV25698.1"/>
    </source>
</evidence>
<evidence type="ECO:0000313" key="19">
    <source>
        <dbReference type="EMBL" id="QHN51496.1"/>
    </source>
</evidence>
<dbReference type="EMBL" id="MN103096">
    <property type="protein sequence ID" value="QIV25906.1"/>
    <property type="molecule type" value="Genomic_DNA"/>
</dbReference>
<reference evidence="18" key="2">
    <citation type="journal article" date="2014" name="Mol. Phylogenet. Evol.">
        <title>Mitogenomic phylogenetics of the bank vole Clethrionomys glareolus, a model system for studying end-glacial colonization of Europe.</title>
        <authorList>
            <person name="Filipi K."/>
            <person name="Markova S."/>
            <person name="Searle J.B."/>
            <person name="Kotlik P."/>
        </authorList>
    </citation>
    <scope>NUCLEOTIDE SEQUENCE</scope>
</reference>
<evidence type="ECO:0000256" key="9">
    <source>
        <dbReference type="ARBA" id="ARBA00023065"/>
    </source>
</evidence>
<evidence type="ECO:0000313" key="37">
    <source>
        <dbReference type="EMBL" id="QIV25178.1"/>
    </source>
</evidence>
<evidence type="ECO:0000313" key="29">
    <source>
        <dbReference type="EMBL" id="QIV25035.1"/>
    </source>
</evidence>
<evidence type="ECO:0000313" key="63">
    <source>
        <dbReference type="EMBL" id="QIV25529.1"/>
    </source>
</evidence>
<dbReference type="EMBL" id="MN103039">
    <property type="protein sequence ID" value="QIV25165.1"/>
    <property type="molecule type" value="Genomic_DNA"/>
</dbReference>
<dbReference type="EMBL" id="MN103021">
    <property type="protein sequence ID" value="QIV24931.1"/>
    <property type="molecule type" value="Genomic_DNA"/>
</dbReference>
<dbReference type="EMBL" id="KM892829">
    <property type="protein sequence ID" value="AIZ57958.1"/>
    <property type="molecule type" value="Genomic_DNA"/>
</dbReference>
<evidence type="ECO:0000313" key="39">
    <source>
        <dbReference type="EMBL" id="QIV25204.1"/>
    </source>
</evidence>
<dbReference type="EMBL" id="MN103033">
    <property type="protein sequence ID" value="QIV25087.1"/>
    <property type="molecule type" value="Genomic_DNA"/>
</dbReference>
<keyword evidence="10 17" id="KW-0496">Mitochondrion</keyword>
<keyword evidence="3" id="KW-0813">Transport</keyword>
<evidence type="ECO:0000313" key="81">
    <source>
        <dbReference type="EMBL" id="QIV25984.1"/>
    </source>
</evidence>
<evidence type="ECO:0000313" key="59">
    <source>
        <dbReference type="EMBL" id="QIV25477.1"/>
    </source>
</evidence>
<proteinExistence type="inferred from homology"/>
<feature type="transmembrane region" description="Helical" evidence="16">
    <location>
        <begin position="137"/>
        <end position="158"/>
    </location>
</feature>
<dbReference type="EMBL" id="MN103100">
    <property type="protein sequence ID" value="QIV25958.1"/>
    <property type="molecule type" value="Genomic_DNA"/>
</dbReference>
<evidence type="ECO:0000313" key="53">
    <source>
        <dbReference type="EMBL" id="QIV25386.1"/>
    </source>
</evidence>
<evidence type="ECO:0000313" key="73">
    <source>
        <dbReference type="EMBL" id="QIV25750.1"/>
    </source>
</evidence>
<evidence type="ECO:0000313" key="65">
    <source>
        <dbReference type="EMBL" id="QIV25594.1"/>
    </source>
</evidence>
<evidence type="ECO:0000313" key="20">
    <source>
        <dbReference type="EMBL" id="QIV24879.1"/>
    </source>
</evidence>
<evidence type="ECO:0000313" key="58">
    <source>
        <dbReference type="EMBL" id="QIV25451.1"/>
    </source>
</evidence>
<keyword evidence="5 16" id="KW-0812">Transmembrane</keyword>
<dbReference type="EMBL" id="MN103028">
    <property type="protein sequence ID" value="QIV25022.1"/>
    <property type="molecule type" value="Genomic_DNA"/>
</dbReference>
<dbReference type="PROSITE" id="PS00449">
    <property type="entry name" value="ATPASE_A"/>
    <property type="match status" value="1"/>
</dbReference>
<evidence type="ECO:0000313" key="80">
    <source>
        <dbReference type="EMBL" id="QIV25958.1"/>
    </source>
</evidence>
<evidence type="ECO:0000256" key="11">
    <source>
        <dbReference type="ARBA" id="ARBA00023136"/>
    </source>
</evidence>
<dbReference type="EMBL" id="MN103049">
    <property type="protein sequence ID" value="QIV25295.1"/>
    <property type="molecule type" value="Genomic_DNA"/>
</dbReference>
<evidence type="ECO:0000313" key="35">
    <source>
        <dbReference type="EMBL" id="QIV25152.1"/>
    </source>
</evidence>
<evidence type="ECO:0000313" key="48">
    <source>
        <dbReference type="EMBL" id="QIV25321.1"/>
    </source>
</evidence>
<evidence type="ECO:0000313" key="62">
    <source>
        <dbReference type="EMBL" id="QIV25516.1"/>
    </source>
</evidence>
<evidence type="ECO:0000313" key="18">
    <source>
        <dbReference type="EMBL" id="AIZ57693.1"/>
    </source>
</evidence>
<dbReference type="EMBL" id="MN103083">
    <property type="protein sequence ID" value="QIV25737.1"/>
    <property type="molecule type" value="Genomic_DNA"/>
</dbReference>
<evidence type="ECO:0000313" key="79">
    <source>
        <dbReference type="EMBL" id="QIV25932.1"/>
    </source>
</evidence>
<evidence type="ECO:0000313" key="41">
    <source>
        <dbReference type="EMBL" id="QIV25230.1"/>
    </source>
</evidence>
<evidence type="ECO:0000313" key="40">
    <source>
        <dbReference type="EMBL" id="QIV25217.1"/>
    </source>
</evidence>
<dbReference type="PANTHER" id="PTHR11410">
    <property type="entry name" value="ATP SYNTHASE SUBUNIT A"/>
    <property type="match status" value="1"/>
</dbReference>
<dbReference type="EMBL" id="MN103072">
    <property type="protein sequence ID" value="QIV25594.1"/>
    <property type="molecule type" value="Genomic_DNA"/>
</dbReference>
<keyword evidence="4" id="KW-0138">CF(0)</keyword>
<dbReference type="EMBL" id="KM892819">
    <property type="protein sequence ID" value="AIZ57829.1"/>
    <property type="molecule type" value="Genomic_DNA"/>
</dbReference>
<dbReference type="EMBL" id="MN103063">
    <property type="protein sequence ID" value="QIV25477.1"/>
    <property type="molecule type" value="Genomic_DNA"/>
</dbReference>
<dbReference type="EMBL" id="MN103059">
    <property type="protein sequence ID" value="QIV25425.1"/>
    <property type="molecule type" value="Genomic_DNA"/>
</dbReference>
<evidence type="ECO:0000313" key="27">
    <source>
        <dbReference type="EMBL" id="QIV25009.1"/>
    </source>
</evidence>
<dbReference type="EMBL" id="KM892809">
    <property type="protein sequence ID" value="AIZ57693.1"/>
    <property type="molecule type" value="Genomic_DNA"/>
</dbReference>
<keyword evidence="6" id="KW-0375">Hydrogen ion transport</keyword>
<evidence type="ECO:0000313" key="42">
    <source>
        <dbReference type="EMBL" id="QIV25243.1"/>
    </source>
</evidence>
<dbReference type="EMBL" id="MN103017">
    <property type="protein sequence ID" value="QIV24879.1"/>
    <property type="molecule type" value="Genomic_DNA"/>
</dbReference>
<dbReference type="EMBL" id="MN103103">
    <property type="protein sequence ID" value="QIV25997.1"/>
    <property type="molecule type" value="Genomic_DNA"/>
</dbReference>
<dbReference type="EMBL" id="MN103040">
    <property type="protein sequence ID" value="QIV25178.1"/>
    <property type="molecule type" value="Genomic_DNA"/>
</dbReference>
<dbReference type="EMBL" id="KM892811">
    <property type="protein sequence ID" value="AIZ57726.1"/>
    <property type="molecule type" value="Genomic_DNA"/>
</dbReference>
<evidence type="ECO:0000313" key="56">
    <source>
        <dbReference type="EMBL" id="QIV25425.1"/>
    </source>
</evidence>
<evidence type="ECO:0000313" key="64">
    <source>
        <dbReference type="EMBL" id="QIV25542.1"/>
    </source>
</evidence>
<evidence type="ECO:0000313" key="54">
    <source>
        <dbReference type="EMBL" id="QIV25399.1"/>
    </source>
</evidence>
<dbReference type="RefSeq" id="YP_009047877.1">
    <property type="nucleotide sequence ID" value="NC_024538.1"/>
</dbReference>
<dbReference type="EMBL" id="MN103084">
    <property type="protein sequence ID" value="QIV25750.1"/>
    <property type="molecule type" value="Genomic_DNA"/>
</dbReference>
<dbReference type="Gene3D" id="1.20.120.220">
    <property type="entry name" value="ATP synthase, F0 complex, subunit A"/>
    <property type="match status" value="1"/>
</dbReference>
<dbReference type="EMBL" id="MN103056">
    <property type="protein sequence ID" value="QIV25386.1"/>
    <property type="molecule type" value="Genomic_DNA"/>
</dbReference>
<evidence type="ECO:0000313" key="55">
    <source>
        <dbReference type="EMBL" id="QIV25412.1"/>
    </source>
</evidence>
<dbReference type="EMBL" id="MN103052">
    <property type="protein sequence ID" value="QIV25334.1"/>
    <property type="molecule type" value="Genomic_DNA"/>
</dbReference>
<evidence type="ECO:0000256" key="3">
    <source>
        <dbReference type="ARBA" id="ARBA00022448"/>
    </source>
</evidence>
<evidence type="ECO:0000256" key="6">
    <source>
        <dbReference type="ARBA" id="ARBA00022781"/>
    </source>
</evidence>
<keyword evidence="9" id="KW-0406">Ion transport</keyword>
<evidence type="ECO:0000256" key="1">
    <source>
        <dbReference type="ARBA" id="ARBA00004448"/>
    </source>
</evidence>
<evidence type="ECO:0000313" key="52">
    <source>
        <dbReference type="EMBL" id="QIV25373.1"/>
    </source>
</evidence>
<evidence type="ECO:0000313" key="51">
    <source>
        <dbReference type="EMBL" id="QIV25360.1"/>
    </source>
</evidence>
<dbReference type="GO" id="GO:0005743">
    <property type="term" value="C:mitochondrial inner membrane"/>
    <property type="evidence" value="ECO:0007669"/>
    <property type="project" value="UniProtKB-SubCell"/>
</dbReference>
<dbReference type="EMBL" id="MN103102">
    <property type="protein sequence ID" value="QIV25984.1"/>
    <property type="molecule type" value="Genomic_DNA"/>
</dbReference>
<dbReference type="EMBL" id="MN103067">
    <property type="protein sequence ID" value="QIV25529.1"/>
    <property type="molecule type" value="Genomic_DNA"/>
</dbReference>
<dbReference type="EMBL" id="MN103055">
    <property type="protein sequence ID" value="QIV25373.1"/>
    <property type="molecule type" value="Genomic_DNA"/>
</dbReference>
<dbReference type="EMBL" id="MN103091">
    <property type="protein sequence ID" value="QIV25841.1"/>
    <property type="molecule type" value="Genomic_DNA"/>
</dbReference>
<dbReference type="EMBL" id="MN103057">
    <property type="protein sequence ID" value="QIV25399.1"/>
    <property type="molecule type" value="Genomic_DNA"/>
</dbReference>
<dbReference type="EMBL" id="MN103066">
    <property type="protein sequence ID" value="QIV25516.1"/>
    <property type="molecule type" value="Genomic_DNA"/>
</dbReference>
<evidence type="ECO:0000313" key="22">
    <source>
        <dbReference type="EMBL" id="QIV24905.1"/>
    </source>
</evidence>
<dbReference type="InterPro" id="IPR045083">
    <property type="entry name" value="ATP_synth_F0_asu_bact/mt"/>
</dbReference>
<dbReference type="GO" id="GO:0045259">
    <property type="term" value="C:proton-transporting ATP synthase complex"/>
    <property type="evidence" value="ECO:0007669"/>
    <property type="project" value="UniProtKB-KW"/>
</dbReference>
<dbReference type="EMBL" id="KM892832">
    <property type="protein sequence ID" value="AIZ57997.1"/>
    <property type="molecule type" value="Genomic_DNA"/>
</dbReference>
<dbReference type="EMBL" id="MN103080">
    <property type="protein sequence ID" value="QIV25698.1"/>
    <property type="molecule type" value="Genomic_DNA"/>
</dbReference>
<dbReference type="EMBL" id="MN103027">
    <property type="protein sequence ID" value="QIV25009.1"/>
    <property type="molecule type" value="Genomic_DNA"/>
</dbReference>
<dbReference type="EMBL" id="KM892835">
    <property type="protein sequence ID" value="AIZ58036.1"/>
    <property type="molecule type" value="Genomic_DNA"/>
</dbReference>
<feature type="transmembrane region" description="Helical" evidence="16">
    <location>
        <begin position="193"/>
        <end position="222"/>
    </location>
</feature>
<dbReference type="EMBL" id="MN103075">
    <property type="protein sequence ID" value="QIV25633.1"/>
    <property type="molecule type" value="Genomic_DNA"/>
</dbReference>
<dbReference type="EMBL" id="MN103043">
    <property type="protein sequence ID" value="QIV25217.1"/>
    <property type="molecule type" value="Genomic_DNA"/>
</dbReference>
<accession>A0A067YFQ9</accession>
<dbReference type="InterPro" id="IPR035908">
    <property type="entry name" value="F0_ATP_A_sf"/>
</dbReference>
<dbReference type="EMBL" id="MN103036">
    <property type="protein sequence ID" value="QIV25126.1"/>
    <property type="molecule type" value="Genomic_DNA"/>
</dbReference>
<evidence type="ECO:0000256" key="16">
    <source>
        <dbReference type="SAM" id="Phobius"/>
    </source>
</evidence>
<dbReference type="EMBL" id="KM892840">
    <property type="protein sequence ID" value="AIZ58101.1"/>
    <property type="molecule type" value="Genomic_DNA"/>
</dbReference>
<keyword evidence="8 16" id="KW-1133">Transmembrane helix</keyword>
<comment type="subcellular location">
    <subcellularLocation>
        <location evidence="1 15">Mitochondrion inner membrane</location>
        <topology evidence="1 15">Multi-pass membrane protein</topology>
    </subcellularLocation>
</comment>
<feature type="transmembrane region" description="Helical" evidence="16">
    <location>
        <begin position="98"/>
        <end position="117"/>
    </location>
</feature>
<evidence type="ECO:0000313" key="49">
    <source>
        <dbReference type="EMBL" id="QIV25334.1"/>
    </source>
</evidence>
<geneLocation type="mitochondrion" evidence="17"/>
<evidence type="ECO:0000313" key="70">
    <source>
        <dbReference type="EMBL" id="QIV25659.1"/>
    </source>
</evidence>
<evidence type="ECO:0000256" key="15">
    <source>
        <dbReference type="RuleBase" id="RU004450"/>
    </source>
</evidence>
<evidence type="ECO:0000313" key="34">
    <source>
        <dbReference type="EMBL" id="QIV25126.1"/>
    </source>
</evidence>
<evidence type="ECO:0000313" key="74">
    <source>
        <dbReference type="EMBL" id="QIV25841.1"/>
    </source>
</evidence>
<evidence type="ECO:0000313" key="50">
    <source>
        <dbReference type="EMBL" id="QIV25347.1"/>
    </source>
</evidence>
<evidence type="ECO:0000313" key="21">
    <source>
        <dbReference type="EMBL" id="QIV24892.1"/>
    </source>
</evidence>
<evidence type="ECO:0000256" key="10">
    <source>
        <dbReference type="ARBA" id="ARBA00023128"/>
    </source>
</evidence>
<dbReference type="EMBL" id="MN103044">
    <property type="protein sequence ID" value="QIV25230.1"/>
    <property type="molecule type" value="Genomic_DNA"/>
</dbReference>
<dbReference type="AlphaFoldDB" id="A0A067YFQ9"/>
<dbReference type="EMBL" id="MN103061">
    <property type="protein sequence ID" value="QIV25451.1"/>
    <property type="molecule type" value="Genomic_DNA"/>
</dbReference>
<dbReference type="EMBL" id="MN103093">
    <property type="protein sequence ID" value="QIV25867.1"/>
    <property type="molecule type" value="Genomic_DNA"/>
</dbReference>
<evidence type="ECO:0000256" key="12">
    <source>
        <dbReference type="ARBA" id="ARBA00023310"/>
    </source>
</evidence>
<dbReference type="EMBL" id="KM892822">
    <property type="protein sequence ID" value="AIZ57869.1"/>
    <property type="molecule type" value="Genomic_DNA"/>
</dbReference>
<dbReference type="EMBL" id="MN103046">
    <property type="protein sequence ID" value="QIV25256.1"/>
    <property type="molecule type" value="Genomic_DNA"/>
</dbReference>
<evidence type="ECO:0000313" key="83">
    <source>
        <dbReference type="EMBL" id="QIV26010.1"/>
    </source>
</evidence>
<evidence type="ECO:0000313" key="23">
    <source>
        <dbReference type="EMBL" id="QIV24918.1"/>
    </source>
</evidence>
<dbReference type="EMBL" id="KM892812">
    <property type="protein sequence ID" value="AIZ57739.1"/>
    <property type="molecule type" value="Genomic_DNA"/>
</dbReference>
<dbReference type="Pfam" id="PF00119">
    <property type="entry name" value="ATP-synt_A"/>
    <property type="match status" value="1"/>
</dbReference>
<dbReference type="EMBL" id="KM892815">
    <property type="protein sequence ID" value="AIZ57778.1"/>
    <property type="molecule type" value="Genomic_DNA"/>
</dbReference>
<dbReference type="EMBL" id="MN103068">
    <property type="protein sequence ID" value="QIV25542.1"/>
    <property type="molecule type" value="Genomic_DNA"/>
</dbReference>
<reference evidence="17" key="1">
    <citation type="journal article" date="2014" name="Mitochondrial DNA">
        <title>The complete mitochondrial genome of the bank vole Clethrionomys glareolus (Rodentia: Arvicolinae).</title>
        <authorList>
            <person name="Bendova K."/>
            <person name="Markova S."/>
            <person name="Searle J.B."/>
            <person name="Kotlik P."/>
        </authorList>
    </citation>
    <scope>NUCLEOTIDE SEQUENCE</scope>
</reference>
<evidence type="ECO:0000313" key="75">
    <source>
        <dbReference type="EMBL" id="QIV25867.1"/>
    </source>
</evidence>
<dbReference type="CDD" id="cd00310">
    <property type="entry name" value="ATP-synt_Fo_a_6"/>
    <property type="match status" value="1"/>
</dbReference>
<evidence type="ECO:0000256" key="14">
    <source>
        <dbReference type="ARBA" id="ARBA00063051"/>
    </source>
</evidence>
<comment type="similarity">
    <text evidence="2">Belongs to the ATPase A chain family.</text>
</comment>
<evidence type="ECO:0000313" key="57">
    <source>
        <dbReference type="EMBL" id="QIV25438.1"/>
    </source>
</evidence>
<dbReference type="EMBL" id="MN103065">
    <property type="protein sequence ID" value="QIV25503.1"/>
    <property type="molecule type" value="Genomic_DNA"/>
</dbReference>
<dbReference type="EMBL" id="KM892841">
    <property type="protein sequence ID" value="AIZ58114.1"/>
    <property type="molecule type" value="Genomic_DNA"/>
</dbReference>
<dbReference type="PRINTS" id="PR00123">
    <property type="entry name" value="ATPASEA"/>
</dbReference>
<evidence type="ECO:0000313" key="28">
    <source>
        <dbReference type="EMBL" id="QIV25022.1"/>
    </source>
</evidence>
<dbReference type="EMBL" id="MN103041">
    <property type="protein sequence ID" value="QIV25191.1"/>
    <property type="molecule type" value="Genomic_DNA"/>
</dbReference>
<evidence type="ECO:0000313" key="67">
    <source>
        <dbReference type="EMBL" id="QIV25620.1"/>
    </source>
</evidence>
<gene>
    <name evidence="19" type="primary">ATP6</name>
</gene>
<feature type="transmembrane region" description="Helical" evidence="16">
    <location>
        <begin position="6"/>
        <end position="31"/>
    </location>
</feature>
<dbReference type="EMBL" id="MN103032">
    <property type="protein sequence ID" value="QIV25074.1"/>
    <property type="molecule type" value="Genomic_DNA"/>
</dbReference>
<dbReference type="EMBL" id="MN103045">
    <property type="protein sequence ID" value="QIV25243.1"/>
    <property type="molecule type" value="Genomic_DNA"/>
</dbReference>
<feature type="transmembrane region" description="Helical" evidence="16">
    <location>
        <begin position="67"/>
        <end position="86"/>
    </location>
</feature>
<evidence type="ECO:0000313" key="30">
    <source>
        <dbReference type="EMBL" id="QIV25048.1"/>
    </source>
</evidence>
<evidence type="ECO:0000313" key="45">
    <source>
        <dbReference type="EMBL" id="QIV25282.1"/>
    </source>
</evidence>
<dbReference type="EMBL" id="KM892814">
    <property type="protein sequence ID" value="AIZ57765.1"/>
    <property type="molecule type" value="Genomic_DNA"/>
</dbReference>
<dbReference type="InterPro" id="IPR023011">
    <property type="entry name" value="ATP_synth_F0_asu_AS"/>
</dbReference>
<dbReference type="EMBL" id="MN103064">
    <property type="protein sequence ID" value="QIV25490.1"/>
    <property type="molecule type" value="Genomic_DNA"/>
</dbReference>
<reference evidence="19" key="3">
    <citation type="submission" date="2019-06" db="EMBL/GenBank/DDBJ databases">
        <title>DNAmark project.</title>
        <authorList>
            <person name="Margaryan A."/>
        </authorList>
    </citation>
    <scope>NUCLEOTIDE SEQUENCE</scope>
    <source>
        <strain evidence="19">DM19</strain>
    </source>
</reference>
<evidence type="ECO:0000313" key="77">
    <source>
        <dbReference type="EMBL" id="QIV25906.1"/>
    </source>
</evidence>
<evidence type="ECO:0000256" key="4">
    <source>
        <dbReference type="ARBA" id="ARBA00022547"/>
    </source>
</evidence>
<dbReference type="EMBL" id="MN103053">
    <property type="protein sequence ID" value="QIV25347.1"/>
    <property type="molecule type" value="Genomic_DNA"/>
</dbReference>
<organism evidence="17">
    <name type="scientific">Myodes glareolus</name>
    <name type="common">Bank vole</name>
    <name type="synonym">Clethrionomys glareolus</name>
    <dbReference type="NCBI Taxonomy" id="447135"/>
    <lineage>
        <taxon>Eukaryota</taxon>
        <taxon>Metazoa</taxon>
        <taxon>Chordata</taxon>
        <taxon>Craniata</taxon>
        <taxon>Vertebrata</taxon>
        <taxon>Euteleostomi</taxon>
        <taxon>Mammalia</taxon>
        <taxon>Eutheria</taxon>
        <taxon>Euarchontoglires</taxon>
        <taxon>Glires</taxon>
        <taxon>Rodentia</taxon>
        <taxon>Myomorpha</taxon>
        <taxon>Muroidea</taxon>
        <taxon>Cricetidae</taxon>
        <taxon>Arvicolinae</taxon>
        <taxon>Myodes</taxon>
    </lineage>
</organism>
<dbReference type="PANTHER" id="PTHR11410:SF0">
    <property type="entry name" value="ATP SYNTHASE SUBUNIT A"/>
    <property type="match status" value="1"/>
</dbReference>
<evidence type="ECO:0000313" key="24">
    <source>
        <dbReference type="EMBL" id="QIV24931.1"/>
    </source>
</evidence>
<evidence type="ECO:0000313" key="82">
    <source>
        <dbReference type="EMBL" id="QIV25997.1"/>
    </source>
</evidence>
<dbReference type="EMBL" id="KM892824">
    <property type="protein sequence ID" value="AIZ57893.1"/>
    <property type="molecule type" value="Genomic_DNA"/>
</dbReference>
<dbReference type="NCBIfam" id="TIGR01131">
    <property type="entry name" value="ATP_synt_6_or_A"/>
    <property type="match status" value="1"/>
</dbReference>
<evidence type="ECO:0000313" key="36">
    <source>
        <dbReference type="EMBL" id="QIV25165.1"/>
    </source>
</evidence>
<dbReference type="EMBL" id="MN103019">
    <property type="protein sequence ID" value="QIV24905.1"/>
    <property type="molecule type" value="Genomic_DNA"/>
</dbReference>
<dbReference type="EMBL" id="MN103047">
    <property type="protein sequence ID" value="QIV25269.1"/>
    <property type="molecule type" value="Genomic_DNA"/>
</dbReference>
<evidence type="ECO:0000313" key="33">
    <source>
        <dbReference type="EMBL" id="QIV25087.1"/>
    </source>
</evidence>
<dbReference type="EMBL" id="MN103038">
    <property type="protein sequence ID" value="QIV25152.1"/>
    <property type="molecule type" value="Genomic_DNA"/>
</dbReference>
<sequence length="226" mass="24916">MNENLFASFVTPTMMGLPIVILIIMLPPMLLTSSKRLISNRFHSFQQWLIKLIIKQMMLIHSPKGRTWSLMLVSLIMFIGSTNLLGLLPHTFTPTTQLSTNLCMAIPLWAGAVILGFRHKLKASLAHFLPQGTPISLIPMLIIIETISLFIQPMALAVRLTANITAGHLLIHLIGGATLVLTSISPPTATITFIILALLTILEFAVALIQAYVFTLLVSLYLHDNT</sequence>
<keyword evidence="11 16" id="KW-0472">Membrane</keyword>
<evidence type="ECO:0000313" key="47">
    <source>
        <dbReference type="EMBL" id="QIV25308.1"/>
    </source>
</evidence>
<dbReference type="EMBL" id="MN103094">
    <property type="protein sequence ID" value="QIV25880.1"/>
    <property type="molecule type" value="Genomic_DNA"/>
</dbReference>
<evidence type="ECO:0000313" key="32">
    <source>
        <dbReference type="EMBL" id="QIV25074.1"/>
    </source>
</evidence>
<reference evidence="20" key="4">
    <citation type="journal article" date="2020" name="Mol. Ecol.">
        <title>High genomic diversity in the bank vole at the northern apex of a range expansion: the role of multiple colonizations and end-glacial refugia.</title>
        <authorList>
            <person name="Markova S."/>
            <person name="Hornikova M."/>
            <person name="Lanier H.C."/>
            <person name="Henttonen H."/>
            <person name="Searle J.B."/>
            <person name="Weider L.J."/>
            <person name="Kotlik P."/>
        </authorList>
    </citation>
    <scope>NUCLEOTIDE SEQUENCE</scope>
    <source>
        <strain evidence="59">1110</strain>
        <strain evidence="60">1111</strain>
        <strain evidence="61">1156</strain>
        <strain evidence="62">1174</strain>
        <strain evidence="63">1252</strain>
        <strain evidence="64">1363</strain>
        <strain evidence="20">1470</strain>
        <strain evidence="21">1471</strain>
        <strain evidence="22">1477</strain>
        <strain evidence="23">1479</strain>
        <strain evidence="24">1485</strain>
        <strain evidence="25">1514</strain>
        <strain evidence="26">1518</strain>
        <strain evidence="27">1550</strain>
        <strain evidence="28">1551</strain>
        <strain evidence="29">1554</strain>
        <strain evidence="30">1557</strain>
        <strain evidence="31">1569</strain>
        <strain evidence="32">1571</strain>
        <strain evidence="33">1573</strain>
        <strain evidence="34">1588</strain>
        <strain evidence="35">1629</strain>
        <strain evidence="36">1635</strain>
        <strain evidence="37">1638</strain>
        <strain evidence="65">1686</strain>
        <strain evidence="66">1698</strain>
        <strain evidence="67">1701</strain>
        <strain evidence="68">1706</strain>
        <strain evidence="38">1710</strain>
        <strain evidence="39">1711</strain>
        <strain evidence="40">1719</strain>
        <strain evidence="41">1720</strain>
        <strain evidence="42">1721</strain>
        <strain evidence="43">1722</strain>
        <strain evidence="44">1723</strain>
        <strain evidence="45">1729</strain>
        <strain evidence="46">1730</strain>
        <strain evidence="69">1734</strain>
        <strain evidence="70">1737</strain>
        <strain evidence="71">1757</strain>
        <strain evidence="72">1765</strain>
        <strain evidence="47">1798</strain>
        <strain evidence="48">1799</strain>
        <strain evidence="49">1800</strain>
        <strain evidence="50">1816</strain>
        <strain evidence="51">1818</strain>
        <strain evidence="52">1819</strain>
        <strain evidence="74">1901</strain>
        <strain evidence="75">2186</strain>
        <strain evidence="76">2189</strain>
        <strain evidence="77">2218</strain>
        <strain evidence="78">2227</strain>
        <strain evidence="79">2237</strain>
        <strain evidence="80">2265</strain>
        <strain evidence="81">2294</strain>
        <strain evidence="82">2307</strain>
        <strain evidence="83">2316</strain>
        <strain evidence="53">274</strain>
        <strain evidence="54">376</strain>
        <strain evidence="55">448</strain>
        <strain evidence="56">527</strain>
        <strain evidence="57">534</strain>
        <strain evidence="58">733</strain>
        <strain evidence="73">M286</strain>
    </source>
</reference>
<evidence type="ECO:0000256" key="5">
    <source>
        <dbReference type="ARBA" id="ARBA00022692"/>
    </source>
</evidence>
<dbReference type="EMBL" id="KM892830">
    <property type="protein sequence ID" value="AIZ57971.1"/>
    <property type="molecule type" value="Genomic_DNA"/>
</dbReference>
<dbReference type="EMBL" id="MN103025">
    <property type="protein sequence ID" value="QIV24983.1"/>
    <property type="molecule type" value="Genomic_DNA"/>
</dbReference>
<dbReference type="EMBL" id="MN103074">
    <property type="protein sequence ID" value="QIV25620.1"/>
    <property type="molecule type" value="Genomic_DNA"/>
</dbReference>
<dbReference type="EMBL" id="KM892831">
    <property type="protein sequence ID" value="AIZ57984.1"/>
    <property type="molecule type" value="Genomic_DNA"/>
</dbReference>
<dbReference type="EMBL" id="MN103097">
    <property type="protein sequence ID" value="QIV25919.1"/>
    <property type="molecule type" value="Genomic_DNA"/>
</dbReference>
<name>A0A067YFQ9_MYOGA</name>
<evidence type="ECO:0000313" key="61">
    <source>
        <dbReference type="EMBL" id="QIV25503.1"/>
    </source>
</evidence>
<comment type="catalytic activity">
    <reaction evidence="13">
        <text>H(+)(in) = H(+)(out)</text>
        <dbReference type="Rhea" id="RHEA:34979"/>
        <dbReference type="ChEBI" id="CHEBI:15378"/>
    </reaction>
</comment>
<dbReference type="GO" id="GO:0046933">
    <property type="term" value="F:proton-transporting ATP synthase activity, rotational mechanism"/>
    <property type="evidence" value="ECO:0007669"/>
    <property type="project" value="TreeGrafter"/>
</dbReference>
<dbReference type="EMBL" id="KM892810">
    <property type="protein sequence ID" value="AIZ57712.1"/>
    <property type="molecule type" value="Genomic_DNA"/>
</dbReference>
<dbReference type="EMBL" id="MN103098">
    <property type="protein sequence ID" value="QIV25932.1"/>
    <property type="molecule type" value="Genomic_DNA"/>
</dbReference>
<dbReference type="EMBL" id="MN103030">
    <property type="protein sequence ID" value="QIV25048.1"/>
    <property type="molecule type" value="Genomic_DNA"/>
</dbReference>
<dbReference type="EMBL" id="KM892834">
    <property type="protein sequence ID" value="AIZ58023.1"/>
    <property type="molecule type" value="Genomic_DNA"/>
</dbReference>
<dbReference type="EMBL" id="KM892833">
    <property type="protein sequence ID" value="AIZ58010.1"/>
    <property type="molecule type" value="Genomic_DNA"/>
</dbReference>
<dbReference type="EMBL" id="MN103060">
    <property type="protein sequence ID" value="QIV25438.1"/>
    <property type="molecule type" value="Genomic_DNA"/>
</dbReference>
<dbReference type="EMBL" id="MN103048">
    <property type="protein sequence ID" value="QIV25282.1"/>
    <property type="molecule type" value="Genomic_DNA"/>
</dbReference>
<dbReference type="EMBL" id="KM892839">
    <property type="protein sequence ID" value="AIZ58088.1"/>
    <property type="molecule type" value="Genomic_DNA"/>
</dbReference>
<dbReference type="EMBL" id="KM892813">
    <property type="protein sequence ID" value="AIZ57752.1"/>
    <property type="molecule type" value="Genomic_DNA"/>
</dbReference>
<dbReference type="EMBL" id="KM892823">
    <property type="protein sequence ID" value="AIZ57881.1"/>
    <property type="molecule type" value="Genomic_DNA"/>
</dbReference>
<evidence type="ECO:0000313" key="38">
    <source>
        <dbReference type="EMBL" id="QIV25191.1"/>
    </source>
</evidence>
<protein>
    <recommendedName>
        <fullName evidence="15">ATP synthase subunit a</fullName>
    </recommendedName>
</protein>
<keyword evidence="12" id="KW-0066">ATP synthesis</keyword>
<evidence type="ECO:0000313" key="76">
    <source>
        <dbReference type="EMBL" id="QIV25880.1"/>
    </source>
</evidence>
<dbReference type="EMBL" id="KM892825">
    <property type="protein sequence ID" value="AIZ57906.1"/>
    <property type="molecule type" value="Genomic_DNA"/>
</dbReference>
<evidence type="ECO:0000313" key="60">
    <source>
        <dbReference type="EMBL" id="QIV25490.1"/>
    </source>
</evidence>
<dbReference type="EMBL" id="KM892826">
    <property type="protein sequence ID" value="AIZ57919.1"/>
    <property type="molecule type" value="Genomic_DNA"/>
</dbReference>
<evidence type="ECO:0000313" key="31">
    <source>
        <dbReference type="EMBL" id="QIV25061.1"/>
    </source>
</evidence>
<evidence type="ECO:0000313" key="66">
    <source>
        <dbReference type="EMBL" id="QIV25607.1"/>
    </source>
</evidence>
<evidence type="ECO:0000313" key="68">
    <source>
        <dbReference type="EMBL" id="QIV25633.1"/>
    </source>
</evidence>